<dbReference type="InterPro" id="IPR029044">
    <property type="entry name" value="Nucleotide-diphossugar_trans"/>
</dbReference>
<dbReference type="SUPFAM" id="SSF53448">
    <property type="entry name" value="Nucleotide-diphospho-sugar transferases"/>
    <property type="match status" value="1"/>
</dbReference>
<dbReference type="AlphaFoldDB" id="A0A5J5IQ15"/>
<dbReference type="RefSeq" id="WP_150413752.1">
    <property type="nucleotide sequence ID" value="NZ_VYQF01000001.1"/>
</dbReference>
<comment type="caution">
    <text evidence="2">The sequence shown here is derived from an EMBL/GenBank/DDBJ whole genome shotgun (WGS) entry which is preliminary data.</text>
</comment>
<dbReference type="Pfam" id="PF00535">
    <property type="entry name" value="Glycos_transf_2"/>
    <property type="match status" value="1"/>
</dbReference>
<gene>
    <name evidence="2" type="ORF">FW778_06315</name>
</gene>
<dbReference type="EMBL" id="VYQF01000001">
    <property type="protein sequence ID" value="KAA9041632.1"/>
    <property type="molecule type" value="Genomic_DNA"/>
</dbReference>
<proteinExistence type="predicted"/>
<dbReference type="CDD" id="cd00761">
    <property type="entry name" value="Glyco_tranf_GTA_type"/>
    <property type="match status" value="1"/>
</dbReference>
<dbReference type="Proteomes" id="UP000326903">
    <property type="component" value="Unassembled WGS sequence"/>
</dbReference>
<evidence type="ECO:0000313" key="3">
    <source>
        <dbReference type="Proteomes" id="UP000326903"/>
    </source>
</evidence>
<evidence type="ECO:0000313" key="2">
    <source>
        <dbReference type="EMBL" id="KAA9041632.1"/>
    </source>
</evidence>
<evidence type="ECO:0000259" key="1">
    <source>
        <dbReference type="Pfam" id="PF00535"/>
    </source>
</evidence>
<keyword evidence="2" id="KW-0808">Transferase</keyword>
<dbReference type="InterPro" id="IPR001173">
    <property type="entry name" value="Glyco_trans_2-like"/>
</dbReference>
<name>A0A5J5IQ15_9BACT</name>
<organism evidence="2 3">
    <name type="scientific">Ginsengibacter hankyongi</name>
    <dbReference type="NCBI Taxonomy" id="2607284"/>
    <lineage>
        <taxon>Bacteria</taxon>
        <taxon>Pseudomonadati</taxon>
        <taxon>Bacteroidota</taxon>
        <taxon>Chitinophagia</taxon>
        <taxon>Chitinophagales</taxon>
        <taxon>Chitinophagaceae</taxon>
        <taxon>Ginsengibacter</taxon>
    </lineage>
</organism>
<sequence length="314" mass="36747">MQPIFNYIITIHNKEDLIEKVLGSVIKCCNNNSFIYPVLDGCTDRSEEIIDKIIKENSAVKIMKIHTPDVHETKSINAGLRNSDQRKYGFNIILQDDVIIKDFKIEEKIEFIYKWSKKPLGIVSFRMGANFKRNWLTNEENMPFKDFIENICGHGSVSTKIVIPGQFNYRAFPFKSPICVPCDVIDKFGVLEEKLSPHTYDDVEYSLRLIKAGYKNGVFALKFHSEKEWGGTRRIQQNVSEVQKRNINFIRNNYADVLNEKELYGIDMKTYNTPYYSVWKLNINNVFTIIKHRVKLVLYLAKIFFKKLIKYGNR</sequence>
<dbReference type="Gene3D" id="3.90.550.10">
    <property type="entry name" value="Spore Coat Polysaccharide Biosynthesis Protein SpsA, Chain A"/>
    <property type="match status" value="1"/>
</dbReference>
<reference evidence="2 3" key="1">
    <citation type="submission" date="2019-09" db="EMBL/GenBank/DDBJ databases">
        <title>Draft genome sequence of Ginsengibacter sp. BR5-29.</title>
        <authorList>
            <person name="Im W.-T."/>
        </authorList>
    </citation>
    <scope>NUCLEOTIDE SEQUENCE [LARGE SCALE GENOMIC DNA]</scope>
    <source>
        <strain evidence="2 3">BR5-29</strain>
    </source>
</reference>
<accession>A0A5J5IQ15</accession>
<keyword evidence="3" id="KW-1185">Reference proteome</keyword>
<protein>
    <submittedName>
        <fullName evidence="2">Glycosyltransferase</fullName>
    </submittedName>
</protein>
<dbReference type="GO" id="GO:0016740">
    <property type="term" value="F:transferase activity"/>
    <property type="evidence" value="ECO:0007669"/>
    <property type="project" value="UniProtKB-KW"/>
</dbReference>
<feature type="domain" description="Glycosyltransferase 2-like" evidence="1">
    <location>
        <begin position="8"/>
        <end position="139"/>
    </location>
</feature>